<dbReference type="InterPro" id="IPR006657">
    <property type="entry name" value="MoPterin_dinucl-bd_dom"/>
</dbReference>
<dbReference type="EMBL" id="QWEG01000007">
    <property type="protein sequence ID" value="RHW40419.1"/>
    <property type="molecule type" value="Genomic_DNA"/>
</dbReference>
<accession>A0A417YTR4</accession>
<dbReference type="Gene3D" id="3.40.228.10">
    <property type="entry name" value="Dimethylsulfoxide Reductase, domain 2"/>
    <property type="match status" value="1"/>
</dbReference>
<dbReference type="GO" id="GO:0016491">
    <property type="term" value="F:oxidoreductase activity"/>
    <property type="evidence" value="ECO:0007669"/>
    <property type="project" value="InterPro"/>
</dbReference>
<dbReference type="InterPro" id="IPR050612">
    <property type="entry name" value="Prok_Mopterin_Oxidored"/>
</dbReference>
<dbReference type="Gene3D" id="3.40.50.740">
    <property type="match status" value="1"/>
</dbReference>
<evidence type="ECO:0000256" key="4">
    <source>
        <dbReference type="ARBA" id="ARBA00023004"/>
    </source>
</evidence>
<gene>
    <name evidence="7" type="ORF">D1B31_12820</name>
</gene>
<feature type="domain" description="4Fe-4S Mo/W bis-MGD-type" evidence="6">
    <location>
        <begin position="2"/>
        <end position="59"/>
    </location>
</feature>
<keyword evidence="4" id="KW-0408">Iron</keyword>
<comment type="similarity">
    <text evidence="2">Belongs to the prokaryotic molybdopterin-containing oxidoreductase family.</text>
</comment>
<keyword evidence="3" id="KW-0479">Metal-binding</keyword>
<comment type="cofactor">
    <cofactor evidence="1">
        <name>Mo-bis(molybdopterin guanine dinucleotide)</name>
        <dbReference type="ChEBI" id="CHEBI:60539"/>
    </cofactor>
</comment>
<evidence type="ECO:0000256" key="2">
    <source>
        <dbReference type="ARBA" id="ARBA00010312"/>
    </source>
</evidence>
<dbReference type="AlphaFoldDB" id="A0A417YTR4"/>
<dbReference type="InterPro" id="IPR006963">
    <property type="entry name" value="Mopterin_OxRdtase_4Fe-4S_dom"/>
</dbReference>
<keyword evidence="5" id="KW-0411">Iron-sulfur</keyword>
<dbReference type="SMART" id="SM00926">
    <property type="entry name" value="Molybdop_Fe4S4"/>
    <property type="match status" value="1"/>
</dbReference>
<sequence>MQKIVKSACPLNCWDSCGFQVTMENNKVVQIDGDPAHPITKGKICGRGRSLVKRIEAEDRLLTPLKKINGEFIRISWDQALDEIARKMDEIRKEYGSTAVLHSHDYANSGVLTNLDQRFFNAYGGVTELVGSLCWGAGIEAQLWDFGDVLSHAPGDLLNSRHIVVWGRNAARTNLHFYQDLLDAKKKGIKIYVIDPIFNATAKLADEHISIKPGMDGLLAAGIIKEMLRMGLEDRTFIQEYTVGFEDVVHLLETITLDEISEMTEVPRETITMLSAIYADRPVSTYMGLGMQRYRNGGNTIRFLDALVAVSGNIGIPGGGANYANLQVGRSFQAGRLSLSERRKETRQFPIMKQAEMILSGKNPEIKMVIVTCGNPATQVPDSNVVEKAFSKVDTLVVIDHFMTDTALLAEYVLPSAAVFEEEDIYYGSMYHHYANYAPKLMDPPGEAKSDLWIWTELAKRLGFGEDFAYTSEEWLEMYLEPMNKDGITLDVLRKNHTVELPVIKVPWADRKFKTPSGKFEFSSLLADEKGMDGRLKLSLPAESKWVNNSLAETYPYTLLTIHPLRSNHSQHYHLFEKEPRVVIQIAADIANSHGLAEGDEARVWNSRGEVKGTISILPKMHPGTINIDEGIWKRFGGPVNSLTSSLESDNRLGSTLYDCLVAIEKV</sequence>
<dbReference type="GO" id="GO:0051536">
    <property type="term" value="F:iron-sulfur cluster binding"/>
    <property type="evidence" value="ECO:0007669"/>
    <property type="project" value="UniProtKB-KW"/>
</dbReference>
<evidence type="ECO:0000313" key="7">
    <source>
        <dbReference type="EMBL" id="RHW40419.1"/>
    </source>
</evidence>
<keyword evidence="8" id="KW-1185">Reference proteome</keyword>
<evidence type="ECO:0000313" key="8">
    <source>
        <dbReference type="Proteomes" id="UP000284416"/>
    </source>
</evidence>
<name>A0A417YTR4_9BACI</name>
<dbReference type="SUPFAM" id="SSF50692">
    <property type="entry name" value="ADC-like"/>
    <property type="match status" value="1"/>
</dbReference>
<dbReference type="SUPFAM" id="SSF53706">
    <property type="entry name" value="Formate dehydrogenase/DMSO reductase, domains 1-3"/>
    <property type="match status" value="1"/>
</dbReference>
<dbReference type="OrthoDB" id="9803192at2"/>
<dbReference type="GO" id="GO:0046872">
    <property type="term" value="F:metal ion binding"/>
    <property type="evidence" value="ECO:0007669"/>
    <property type="project" value="UniProtKB-KW"/>
</dbReference>
<dbReference type="Gene3D" id="2.40.40.20">
    <property type="match status" value="1"/>
</dbReference>
<dbReference type="InterPro" id="IPR006656">
    <property type="entry name" value="Mopterin_OxRdtase"/>
</dbReference>
<dbReference type="Gene3D" id="2.20.25.90">
    <property type="entry name" value="ADC-like domains"/>
    <property type="match status" value="1"/>
</dbReference>
<comment type="caution">
    <text evidence="7">The sequence shown here is derived from an EMBL/GenBank/DDBJ whole genome shotgun (WGS) entry which is preliminary data.</text>
</comment>
<dbReference type="InterPro" id="IPR009010">
    <property type="entry name" value="Asp_de-COase-like_dom_sf"/>
</dbReference>
<dbReference type="RefSeq" id="WP_118921180.1">
    <property type="nucleotide sequence ID" value="NZ_QWEG01000007.1"/>
</dbReference>
<proteinExistence type="inferred from homology"/>
<organism evidence="7 8">
    <name type="scientific">Neobacillus notoginsengisoli</name>
    <dbReference type="NCBI Taxonomy" id="1578198"/>
    <lineage>
        <taxon>Bacteria</taxon>
        <taxon>Bacillati</taxon>
        <taxon>Bacillota</taxon>
        <taxon>Bacilli</taxon>
        <taxon>Bacillales</taxon>
        <taxon>Bacillaceae</taxon>
        <taxon>Neobacillus</taxon>
    </lineage>
</organism>
<protein>
    <submittedName>
        <fullName evidence="7">Oxidoreductase</fullName>
    </submittedName>
</protein>
<evidence type="ECO:0000259" key="6">
    <source>
        <dbReference type="PROSITE" id="PS51669"/>
    </source>
</evidence>
<evidence type="ECO:0000256" key="1">
    <source>
        <dbReference type="ARBA" id="ARBA00001942"/>
    </source>
</evidence>
<dbReference type="Proteomes" id="UP000284416">
    <property type="component" value="Unassembled WGS sequence"/>
</dbReference>
<evidence type="ECO:0000256" key="3">
    <source>
        <dbReference type="ARBA" id="ARBA00022723"/>
    </source>
</evidence>
<dbReference type="Pfam" id="PF04879">
    <property type="entry name" value="Molybdop_Fe4S4"/>
    <property type="match status" value="1"/>
</dbReference>
<dbReference type="Pfam" id="PF00384">
    <property type="entry name" value="Molybdopterin"/>
    <property type="match status" value="1"/>
</dbReference>
<dbReference type="PANTHER" id="PTHR43742">
    <property type="entry name" value="TRIMETHYLAMINE-N-OXIDE REDUCTASE"/>
    <property type="match status" value="1"/>
</dbReference>
<evidence type="ECO:0000256" key="5">
    <source>
        <dbReference type="ARBA" id="ARBA00023014"/>
    </source>
</evidence>
<dbReference type="GO" id="GO:0043546">
    <property type="term" value="F:molybdopterin cofactor binding"/>
    <property type="evidence" value="ECO:0007669"/>
    <property type="project" value="InterPro"/>
</dbReference>
<dbReference type="Gene3D" id="3.30.2070.10">
    <property type="entry name" value="Formate dehydrogenase/DMSO reductase"/>
    <property type="match status" value="1"/>
</dbReference>
<reference evidence="7 8" key="1">
    <citation type="journal article" date="2017" name="Int. J. Syst. Evol. Microbiol.">
        <title>Bacillus notoginsengisoli sp. nov., a novel bacterium isolated from the rhizosphere of Panax notoginseng.</title>
        <authorList>
            <person name="Zhang M.Y."/>
            <person name="Cheng J."/>
            <person name="Cai Y."/>
            <person name="Zhang T.Y."/>
            <person name="Wu Y.Y."/>
            <person name="Manikprabhu D."/>
            <person name="Li W.J."/>
            <person name="Zhang Y.X."/>
        </authorList>
    </citation>
    <scope>NUCLEOTIDE SEQUENCE [LARGE SCALE GENOMIC DNA]</scope>
    <source>
        <strain evidence="7 8">JCM 30743</strain>
    </source>
</reference>
<dbReference type="PROSITE" id="PS51669">
    <property type="entry name" value="4FE4S_MOW_BIS_MGD"/>
    <property type="match status" value="1"/>
</dbReference>
<dbReference type="Pfam" id="PF01568">
    <property type="entry name" value="Molydop_binding"/>
    <property type="match status" value="1"/>
</dbReference>
<dbReference type="PANTHER" id="PTHR43742:SF6">
    <property type="entry name" value="OXIDOREDUCTASE YYAE-RELATED"/>
    <property type="match status" value="1"/>
</dbReference>
<dbReference type="CDD" id="cd02766">
    <property type="entry name" value="MopB_3"/>
    <property type="match status" value="1"/>
</dbReference>